<reference evidence="7" key="1">
    <citation type="submission" date="2016-10" db="EMBL/GenBank/DDBJ databases">
        <authorList>
            <person name="Varghese N."/>
            <person name="Submissions S."/>
        </authorList>
    </citation>
    <scope>NUCLEOTIDE SEQUENCE [LARGE SCALE GENOMIC DNA]</scope>
    <source>
        <strain evidence="7">DSM 17038</strain>
    </source>
</reference>
<dbReference type="CDD" id="cd01298">
    <property type="entry name" value="ATZ_TRZ_like"/>
    <property type="match status" value="1"/>
</dbReference>
<dbReference type="EMBL" id="FOOX01000004">
    <property type="protein sequence ID" value="SFG39811.1"/>
    <property type="molecule type" value="Genomic_DNA"/>
</dbReference>
<feature type="binding site" evidence="4">
    <location>
        <position position="216"/>
    </location>
    <ligand>
        <name>substrate</name>
    </ligand>
</feature>
<dbReference type="PANTHER" id="PTHR43794">
    <property type="entry name" value="AMINOHYDROLASE SSNA-RELATED"/>
    <property type="match status" value="1"/>
</dbReference>
<accession>A0A1I2RPP2</accession>
<comment type="caution">
    <text evidence="4">Lacks conserved residue(s) required for the propagation of feature annotation.</text>
</comment>
<organism evidence="6 7">
    <name type="scientific">Desulfotruncus arcticus DSM 17038</name>
    <dbReference type="NCBI Taxonomy" id="1121424"/>
    <lineage>
        <taxon>Bacteria</taxon>
        <taxon>Bacillati</taxon>
        <taxon>Bacillota</taxon>
        <taxon>Clostridia</taxon>
        <taxon>Eubacteriales</taxon>
        <taxon>Desulfallaceae</taxon>
        <taxon>Desulfotruncus</taxon>
    </lineage>
</organism>
<dbReference type="EC" id="3.5.4.31" evidence="4"/>
<dbReference type="SUPFAM" id="SSF51338">
    <property type="entry name" value="Composite domain of metallo-dependent hydrolases"/>
    <property type="match status" value="1"/>
</dbReference>
<dbReference type="OrthoDB" id="9807210at2"/>
<keyword evidence="7" id="KW-1185">Reference proteome</keyword>
<evidence type="ECO:0000256" key="1">
    <source>
        <dbReference type="ARBA" id="ARBA00022723"/>
    </source>
</evidence>
<evidence type="ECO:0000313" key="7">
    <source>
        <dbReference type="Proteomes" id="UP000199337"/>
    </source>
</evidence>
<evidence type="ECO:0000256" key="3">
    <source>
        <dbReference type="ARBA" id="ARBA00022833"/>
    </source>
</evidence>
<dbReference type="HAMAP" id="MF_01281">
    <property type="entry name" value="MTA_SAH_deamin"/>
    <property type="match status" value="1"/>
</dbReference>
<comment type="catalytic activity">
    <reaction evidence="4">
        <text>S-adenosyl-L-homocysteine + H2O + H(+) = S-inosyl-L-homocysteine + NH4(+)</text>
        <dbReference type="Rhea" id="RHEA:20716"/>
        <dbReference type="ChEBI" id="CHEBI:15377"/>
        <dbReference type="ChEBI" id="CHEBI:15378"/>
        <dbReference type="ChEBI" id="CHEBI:28938"/>
        <dbReference type="ChEBI" id="CHEBI:57856"/>
        <dbReference type="ChEBI" id="CHEBI:57985"/>
        <dbReference type="EC" id="3.5.4.28"/>
    </reaction>
</comment>
<evidence type="ECO:0000256" key="2">
    <source>
        <dbReference type="ARBA" id="ARBA00022801"/>
    </source>
</evidence>
<dbReference type="InterPro" id="IPR011059">
    <property type="entry name" value="Metal-dep_hydrolase_composite"/>
</dbReference>
<feature type="binding site" evidence="4">
    <location>
        <position position="301"/>
    </location>
    <ligand>
        <name>Zn(2+)</name>
        <dbReference type="ChEBI" id="CHEBI:29105"/>
    </ligand>
</feature>
<feature type="binding site" evidence="4">
    <location>
        <position position="96"/>
    </location>
    <ligand>
        <name>substrate</name>
    </ligand>
</feature>
<dbReference type="Pfam" id="PF01979">
    <property type="entry name" value="Amidohydro_1"/>
    <property type="match status" value="1"/>
</dbReference>
<dbReference type="Gene3D" id="3.20.20.140">
    <property type="entry name" value="Metal-dependent hydrolases"/>
    <property type="match status" value="1"/>
</dbReference>
<feature type="binding site" evidence="4">
    <location>
        <position position="186"/>
    </location>
    <ligand>
        <name>substrate</name>
    </ligand>
</feature>
<dbReference type="PANTHER" id="PTHR43794:SF11">
    <property type="entry name" value="AMIDOHYDROLASE-RELATED DOMAIN-CONTAINING PROTEIN"/>
    <property type="match status" value="1"/>
</dbReference>
<feature type="binding site" evidence="4">
    <location>
        <position position="301"/>
    </location>
    <ligand>
        <name>substrate</name>
    </ligand>
</feature>
<dbReference type="InterPro" id="IPR032466">
    <property type="entry name" value="Metal_Hydrolase"/>
</dbReference>
<keyword evidence="1 4" id="KW-0479">Metal-binding</keyword>
<dbReference type="AlphaFoldDB" id="A0A1I2RPP2"/>
<feature type="binding site" evidence="4">
    <location>
        <position position="213"/>
    </location>
    <ligand>
        <name>Zn(2+)</name>
        <dbReference type="ChEBI" id="CHEBI:29105"/>
    </ligand>
</feature>
<comment type="function">
    <text evidence="4">Catalyzes the deamination of 5-methylthioadenosine and S-adenosyl-L-homocysteine into 5-methylthioinosine and S-inosyl-L-homocysteine, respectively. Is also able to deaminate adenosine.</text>
</comment>
<dbReference type="GO" id="GO:0090614">
    <property type="term" value="F:5'-methylthioadenosine deaminase activity"/>
    <property type="evidence" value="ECO:0007669"/>
    <property type="project" value="UniProtKB-UniRule"/>
</dbReference>
<comment type="similarity">
    <text evidence="4">Belongs to the metallo-dependent hydrolases superfamily. MTA/SAH deaminase family.</text>
</comment>
<dbReference type="EC" id="3.5.4.28" evidence="4"/>
<protein>
    <recommendedName>
        <fullName evidence="4">5-methylthioadenosine/S-adenosylhomocysteine deaminase</fullName>
        <shortName evidence="4">MTA/SAH deaminase</shortName>
        <ecNumber evidence="4">3.5.4.28</ecNumber>
        <ecNumber evidence="4">3.5.4.31</ecNumber>
    </recommendedName>
</protein>
<dbReference type="InterPro" id="IPR006680">
    <property type="entry name" value="Amidohydro-rel"/>
</dbReference>
<dbReference type="SUPFAM" id="SSF51556">
    <property type="entry name" value="Metallo-dependent hydrolases"/>
    <property type="match status" value="1"/>
</dbReference>
<feature type="binding site" evidence="4">
    <location>
        <position position="67"/>
    </location>
    <ligand>
        <name>Zn(2+)</name>
        <dbReference type="ChEBI" id="CHEBI:29105"/>
    </ligand>
</feature>
<dbReference type="Gene3D" id="2.30.40.10">
    <property type="entry name" value="Urease, subunit C, domain 1"/>
    <property type="match status" value="1"/>
</dbReference>
<feature type="domain" description="Amidohydrolase-related" evidence="5">
    <location>
        <begin position="59"/>
        <end position="405"/>
    </location>
</feature>
<keyword evidence="2 4" id="KW-0378">Hydrolase</keyword>
<dbReference type="RefSeq" id="WP_092470336.1">
    <property type="nucleotide sequence ID" value="NZ_FOOX01000004.1"/>
</dbReference>
<feature type="binding site" evidence="4">
    <location>
        <position position="148"/>
    </location>
    <ligand>
        <name>substrate</name>
    </ligand>
</feature>
<dbReference type="InterPro" id="IPR050287">
    <property type="entry name" value="MTA/SAH_deaminase"/>
</dbReference>
<comment type="catalytic activity">
    <reaction evidence="4">
        <text>S-methyl-5'-thioadenosine + H2O + H(+) = S-methyl-5'-thioinosine + NH4(+)</text>
        <dbReference type="Rhea" id="RHEA:25025"/>
        <dbReference type="ChEBI" id="CHEBI:15377"/>
        <dbReference type="ChEBI" id="CHEBI:15378"/>
        <dbReference type="ChEBI" id="CHEBI:17509"/>
        <dbReference type="ChEBI" id="CHEBI:28938"/>
        <dbReference type="ChEBI" id="CHEBI:48595"/>
        <dbReference type="EC" id="3.5.4.31"/>
    </reaction>
</comment>
<gene>
    <name evidence="4" type="primary">mtaD</name>
    <name evidence="6" type="ORF">SAMN05660649_01559</name>
</gene>
<evidence type="ECO:0000259" key="5">
    <source>
        <dbReference type="Pfam" id="PF01979"/>
    </source>
</evidence>
<evidence type="ECO:0000313" key="6">
    <source>
        <dbReference type="EMBL" id="SFG39811.1"/>
    </source>
</evidence>
<dbReference type="FunFam" id="3.20.20.140:FF:000014">
    <property type="entry name" value="5-methylthioadenosine/S-adenosylhomocysteine deaminase"/>
    <property type="match status" value="1"/>
</dbReference>
<comment type="cofactor">
    <cofactor evidence="4">
        <name>Zn(2+)</name>
        <dbReference type="ChEBI" id="CHEBI:29105"/>
    </cofactor>
    <text evidence="4">Binds 1 zinc ion per subunit.</text>
</comment>
<sequence>MSNLLIKCMAVLTMTGEDGIIHRGEIAIRGGEICHVGASGSTPGDFKADRILDCPGMVAMPGLVNCHTHAAMTMLRGYADDMPLMQWLKEKIWPMEDHLTAEDIYQGTLLSCAEMIKGGTTTFVDMYFEMEQVARAVEESGLRAVLSRGMAGFGPNAEKAMRENIELVEKWNGRAGGRITVRFGPHAPYTCPPDYLKRVIEEAKRLGVGIHIHLAETLDEINEISEKYDKSPIRLMEETGLFELPVLAAHCVHVDDKDIEILARRKVGIAHNPQSNMKLASGIAPVSRMLEAGATVGLGTDGASSNNNLDLLEEVRTAAFLQKLSTGDASVLPAYQVLSMATAGGAKALGLEEQIGCIKPGYKADMILFDMHKPHLYPLYDIYAQIAYAALSSDVATVIIDGQIVMENRRILTLDEEAVMQAAGRSAKALVERKNASQKNK</sequence>
<dbReference type="InterPro" id="IPR023512">
    <property type="entry name" value="Deaminase_MtaD/DadD"/>
</dbReference>
<dbReference type="GO" id="GO:0050270">
    <property type="term" value="F:S-adenosylhomocysteine deaminase activity"/>
    <property type="evidence" value="ECO:0007669"/>
    <property type="project" value="UniProtKB-UniRule"/>
</dbReference>
<feature type="binding site" evidence="4">
    <location>
        <position position="69"/>
    </location>
    <ligand>
        <name>Zn(2+)</name>
        <dbReference type="ChEBI" id="CHEBI:29105"/>
    </ligand>
</feature>
<dbReference type="STRING" id="341036.SAMN05660649_01559"/>
<proteinExistence type="inferred from homology"/>
<evidence type="ECO:0000256" key="4">
    <source>
        <dbReference type="HAMAP-Rule" id="MF_01281"/>
    </source>
</evidence>
<dbReference type="GO" id="GO:0046872">
    <property type="term" value="F:metal ion binding"/>
    <property type="evidence" value="ECO:0007669"/>
    <property type="project" value="UniProtKB-KW"/>
</dbReference>
<keyword evidence="3 4" id="KW-0862">Zinc</keyword>
<dbReference type="Proteomes" id="UP000199337">
    <property type="component" value="Unassembled WGS sequence"/>
</dbReference>
<name>A0A1I2RPP2_9FIRM</name>